<accession>A0ABS2P7T4</accession>
<evidence type="ECO:0000313" key="2">
    <source>
        <dbReference type="EMBL" id="MBM7631364.1"/>
    </source>
</evidence>
<dbReference type="SUPFAM" id="SSF54637">
    <property type="entry name" value="Thioesterase/thiol ester dehydrase-isomerase"/>
    <property type="match status" value="1"/>
</dbReference>
<gene>
    <name evidence="2" type="ORF">JOD17_000455</name>
</gene>
<evidence type="ECO:0000259" key="1">
    <source>
        <dbReference type="Pfam" id="PF13452"/>
    </source>
</evidence>
<name>A0ABS2P7T4_9BACL</name>
<protein>
    <submittedName>
        <fullName evidence="2">Acyl dehydratase</fullName>
    </submittedName>
</protein>
<dbReference type="InterPro" id="IPR029069">
    <property type="entry name" value="HotDog_dom_sf"/>
</dbReference>
<proteinExistence type="predicted"/>
<sequence length="149" mass="16678">MFQDAVGLKSEKIKNTVERGAVKKFAESIGDVHPLYVDESYGKDSRFGKNIAPPTFPRTFDYGTIKDLHLPNVGLIHGEQRYHYKRPLLVGEDVYCYAEVKSYAEKDGKSGNMGFLTLANNGVDENGEIVFESTSTVIISETVRRKLNV</sequence>
<dbReference type="RefSeq" id="WP_204695511.1">
    <property type="nucleotide sequence ID" value="NZ_JAFBEC010000001.1"/>
</dbReference>
<dbReference type="CDD" id="cd03441">
    <property type="entry name" value="R_hydratase_like"/>
    <property type="match status" value="1"/>
</dbReference>
<dbReference type="InterPro" id="IPR016709">
    <property type="entry name" value="HadA-like"/>
</dbReference>
<keyword evidence="3" id="KW-1185">Reference proteome</keyword>
<dbReference type="Proteomes" id="UP000741863">
    <property type="component" value="Unassembled WGS sequence"/>
</dbReference>
<organism evidence="2 3">
    <name type="scientific">Geomicrobium sediminis</name>
    <dbReference type="NCBI Taxonomy" id="1347788"/>
    <lineage>
        <taxon>Bacteria</taxon>
        <taxon>Bacillati</taxon>
        <taxon>Bacillota</taxon>
        <taxon>Bacilli</taxon>
        <taxon>Bacillales</taxon>
        <taxon>Geomicrobium</taxon>
    </lineage>
</organism>
<dbReference type="Gene3D" id="3.10.129.10">
    <property type="entry name" value="Hotdog Thioesterase"/>
    <property type="match status" value="1"/>
</dbReference>
<reference evidence="2 3" key="1">
    <citation type="submission" date="2021-01" db="EMBL/GenBank/DDBJ databases">
        <title>Genomic Encyclopedia of Type Strains, Phase IV (KMG-IV): sequencing the most valuable type-strain genomes for metagenomic binning, comparative biology and taxonomic classification.</title>
        <authorList>
            <person name="Goeker M."/>
        </authorList>
    </citation>
    <scope>NUCLEOTIDE SEQUENCE [LARGE SCALE GENOMIC DNA]</scope>
    <source>
        <strain evidence="2 3">DSM 25540</strain>
    </source>
</reference>
<dbReference type="InterPro" id="IPR039569">
    <property type="entry name" value="FAS1-like_DH_region"/>
</dbReference>
<dbReference type="Pfam" id="PF13452">
    <property type="entry name" value="FAS1_DH_region"/>
    <property type="match status" value="1"/>
</dbReference>
<dbReference type="PIRSF" id="PIRSF018072">
    <property type="entry name" value="UCP018072"/>
    <property type="match status" value="1"/>
</dbReference>
<dbReference type="EMBL" id="JAFBEC010000001">
    <property type="protein sequence ID" value="MBM7631364.1"/>
    <property type="molecule type" value="Genomic_DNA"/>
</dbReference>
<comment type="caution">
    <text evidence="2">The sequence shown here is derived from an EMBL/GenBank/DDBJ whole genome shotgun (WGS) entry which is preliminary data.</text>
</comment>
<feature type="domain" description="FAS1-like dehydratase" evidence="1">
    <location>
        <begin position="5"/>
        <end position="132"/>
    </location>
</feature>
<evidence type="ECO:0000313" key="3">
    <source>
        <dbReference type="Proteomes" id="UP000741863"/>
    </source>
</evidence>